<dbReference type="SMART" id="SM00020">
    <property type="entry name" value="Tryp_SPc"/>
    <property type="match status" value="1"/>
</dbReference>
<evidence type="ECO:0000256" key="6">
    <source>
        <dbReference type="SAM" id="SignalP"/>
    </source>
</evidence>
<accession>A0A6P6J249</accession>
<dbReference type="Proteomes" id="UP000515129">
    <property type="component" value="Chromosome 22"/>
</dbReference>
<keyword evidence="3 5" id="KW-0720">Serine protease</keyword>
<dbReference type="Gene3D" id="2.40.10.10">
    <property type="entry name" value="Trypsin-like serine proteases"/>
    <property type="match status" value="1"/>
</dbReference>
<evidence type="ECO:0000259" key="7">
    <source>
        <dbReference type="PROSITE" id="PS50240"/>
    </source>
</evidence>
<dbReference type="GO" id="GO:0004252">
    <property type="term" value="F:serine-type endopeptidase activity"/>
    <property type="evidence" value="ECO:0007669"/>
    <property type="project" value="InterPro"/>
</dbReference>
<feature type="signal peptide" evidence="6">
    <location>
        <begin position="1"/>
        <end position="19"/>
    </location>
</feature>
<dbReference type="FunFam" id="2.40.10.10:FF:000068">
    <property type="entry name" value="transmembrane protease serine 2"/>
    <property type="match status" value="1"/>
</dbReference>
<evidence type="ECO:0000313" key="9">
    <source>
        <dbReference type="RefSeq" id="XP_026054116.1"/>
    </source>
</evidence>
<dbReference type="FunFam" id="2.40.10.10:FF:000036">
    <property type="entry name" value="Trypsin beta"/>
    <property type="match status" value="1"/>
</dbReference>
<dbReference type="InterPro" id="IPR001314">
    <property type="entry name" value="Peptidase_S1A"/>
</dbReference>
<keyword evidence="6" id="KW-0732">Signal</keyword>
<dbReference type="InterPro" id="IPR033116">
    <property type="entry name" value="TRYPSIN_SER"/>
</dbReference>
<gene>
    <name evidence="9" type="primary">LOC113040080</name>
</gene>
<dbReference type="Pfam" id="PF00089">
    <property type="entry name" value="Trypsin"/>
    <property type="match status" value="1"/>
</dbReference>
<sequence length="254" mass="27912">MIMISLLLLASLLPHLTFTAHVNVGIVNGRLAKHRPYMASLQINFNHTCGGFLISDQWVLTAAHCWNWPVEICPQFLTVVVGVLDITKSTSSNRIKVKKCIPHLESCSRTSRNDIMLLMLDKKIDLNNNVKTIDLPKEGEDVKARSVCSVMGWGTVKPNGNLSAQLLEADVSIQNPAECRNRWGTFYIDSQMICVRGRGGTCQGDSGGPLVCGNIAVGITSFGGIICNSPQAPNVYTKISAYLPWIKKNMRNVK</sequence>
<dbReference type="RefSeq" id="XP_026054116.1">
    <property type="nucleotide sequence ID" value="XM_026198331.1"/>
</dbReference>
<dbReference type="AlphaFoldDB" id="A0A6P6J249"/>
<protein>
    <submittedName>
        <fullName evidence="9">Mast cell protease 1A-like</fullName>
    </submittedName>
</protein>
<dbReference type="PROSITE" id="PS00134">
    <property type="entry name" value="TRYPSIN_HIS"/>
    <property type="match status" value="1"/>
</dbReference>
<dbReference type="InterPro" id="IPR009003">
    <property type="entry name" value="Peptidase_S1_PA"/>
</dbReference>
<evidence type="ECO:0000256" key="4">
    <source>
        <dbReference type="ARBA" id="ARBA00023157"/>
    </source>
</evidence>
<evidence type="ECO:0000256" key="3">
    <source>
        <dbReference type="ARBA" id="ARBA00022825"/>
    </source>
</evidence>
<dbReference type="PROSITE" id="PS00135">
    <property type="entry name" value="TRYPSIN_SER"/>
    <property type="match status" value="1"/>
</dbReference>
<evidence type="ECO:0000313" key="8">
    <source>
        <dbReference type="Proteomes" id="UP000515129"/>
    </source>
</evidence>
<keyword evidence="2 5" id="KW-0378">Hydrolase</keyword>
<dbReference type="OrthoDB" id="5597713at2759"/>
<keyword evidence="1 5" id="KW-0645">Protease</keyword>
<feature type="domain" description="Peptidase S1" evidence="7">
    <location>
        <begin position="26"/>
        <end position="251"/>
    </location>
</feature>
<organism evidence="8 9">
    <name type="scientific">Carassius auratus</name>
    <name type="common">Goldfish</name>
    <dbReference type="NCBI Taxonomy" id="7957"/>
    <lineage>
        <taxon>Eukaryota</taxon>
        <taxon>Metazoa</taxon>
        <taxon>Chordata</taxon>
        <taxon>Craniata</taxon>
        <taxon>Vertebrata</taxon>
        <taxon>Euteleostomi</taxon>
        <taxon>Actinopterygii</taxon>
        <taxon>Neopterygii</taxon>
        <taxon>Teleostei</taxon>
        <taxon>Ostariophysi</taxon>
        <taxon>Cypriniformes</taxon>
        <taxon>Cyprinidae</taxon>
        <taxon>Cyprininae</taxon>
        <taxon>Carassius</taxon>
    </lineage>
</organism>
<dbReference type="InterPro" id="IPR043504">
    <property type="entry name" value="Peptidase_S1_PA_chymotrypsin"/>
</dbReference>
<dbReference type="GeneID" id="113040080"/>
<name>A0A6P6J249_CARAU</name>
<dbReference type="GO" id="GO:0006508">
    <property type="term" value="P:proteolysis"/>
    <property type="evidence" value="ECO:0007669"/>
    <property type="project" value="UniProtKB-KW"/>
</dbReference>
<dbReference type="InterPro" id="IPR018114">
    <property type="entry name" value="TRYPSIN_HIS"/>
</dbReference>
<proteinExistence type="predicted"/>
<keyword evidence="8" id="KW-1185">Reference proteome</keyword>
<dbReference type="KEGG" id="caua:113040080"/>
<dbReference type="SUPFAM" id="SSF50494">
    <property type="entry name" value="Trypsin-like serine proteases"/>
    <property type="match status" value="1"/>
</dbReference>
<evidence type="ECO:0000256" key="2">
    <source>
        <dbReference type="ARBA" id="ARBA00022801"/>
    </source>
</evidence>
<evidence type="ECO:0000256" key="5">
    <source>
        <dbReference type="RuleBase" id="RU363034"/>
    </source>
</evidence>
<dbReference type="PANTHER" id="PTHR24271:SF87">
    <property type="entry name" value="ARGININE ESTERASE-LIKE-RELATED"/>
    <property type="match status" value="1"/>
</dbReference>
<keyword evidence="4" id="KW-1015">Disulfide bond</keyword>
<dbReference type="CDD" id="cd00190">
    <property type="entry name" value="Tryp_SPc"/>
    <property type="match status" value="1"/>
</dbReference>
<reference evidence="9" key="1">
    <citation type="submission" date="2025-08" db="UniProtKB">
        <authorList>
            <consortium name="RefSeq"/>
        </authorList>
    </citation>
    <scope>IDENTIFICATION</scope>
    <source>
        <strain evidence="9">Wakin</strain>
        <tissue evidence="9">Muscle</tissue>
    </source>
</reference>
<dbReference type="PROSITE" id="PS50240">
    <property type="entry name" value="TRYPSIN_DOM"/>
    <property type="match status" value="1"/>
</dbReference>
<dbReference type="InterPro" id="IPR001254">
    <property type="entry name" value="Trypsin_dom"/>
</dbReference>
<feature type="chain" id="PRO_5027916428" evidence="6">
    <location>
        <begin position="20"/>
        <end position="254"/>
    </location>
</feature>
<dbReference type="PRINTS" id="PR00722">
    <property type="entry name" value="CHYMOTRYPSIN"/>
</dbReference>
<dbReference type="PANTHER" id="PTHR24271">
    <property type="entry name" value="KALLIKREIN-RELATED"/>
    <property type="match status" value="1"/>
</dbReference>
<evidence type="ECO:0000256" key="1">
    <source>
        <dbReference type="ARBA" id="ARBA00022670"/>
    </source>
</evidence>